<evidence type="ECO:0000313" key="2">
    <source>
        <dbReference type="EMBL" id="RCW93244.1"/>
    </source>
</evidence>
<keyword evidence="1" id="KW-0812">Transmembrane</keyword>
<dbReference type="PANTHER" id="PTHR40394">
    <property type="entry name" value="LIPOPROTEIN-RELATED"/>
    <property type="match status" value="1"/>
</dbReference>
<dbReference type="Pfam" id="PF11821">
    <property type="entry name" value="ActD"/>
    <property type="match status" value="1"/>
</dbReference>
<organism evidence="2 3">
    <name type="scientific">Winogradskyella arenosi</name>
    <dbReference type="NCBI Taxonomy" id="533325"/>
    <lineage>
        <taxon>Bacteria</taxon>
        <taxon>Pseudomonadati</taxon>
        <taxon>Bacteroidota</taxon>
        <taxon>Flavobacteriia</taxon>
        <taxon>Flavobacteriales</taxon>
        <taxon>Flavobacteriaceae</taxon>
        <taxon>Winogradskyella</taxon>
    </lineage>
</organism>
<dbReference type="PANTHER" id="PTHR40394:SF2">
    <property type="entry name" value="QUINOL:CYTOCHROME C OXIDOREDUCTASE MEMBRANE PROTEIN"/>
    <property type="match status" value="1"/>
</dbReference>
<sequence length="179" mass="20104">MEASKVIHAIYTDDDVLMAAVKTVRAEKHHIEDVFTPFPVHGLDKAMGLAPTRLAITAFLYGCVGLSVATLMMNYIMIEDWPQDIGGKPSFSFLENMPAFVPIMFELTVFFAAHLMVITFYMRSRIWPFKTAENPDPRTTDDHFLMEIAVHNNEEALTSLLKGTGAVEINIVDKDEDAH</sequence>
<dbReference type="RefSeq" id="WP_114307787.1">
    <property type="nucleotide sequence ID" value="NZ_QPJO01000001.1"/>
</dbReference>
<gene>
    <name evidence="2" type="ORF">DFQ08_10134</name>
</gene>
<feature type="transmembrane region" description="Helical" evidence="1">
    <location>
        <begin position="97"/>
        <end position="121"/>
    </location>
</feature>
<keyword evidence="1" id="KW-1133">Transmembrane helix</keyword>
<keyword evidence="1" id="KW-0472">Membrane</keyword>
<evidence type="ECO:0000313" key="3">
    <source>
        <dbReference type="Proteomes" id="UP000253436"/>
    </source>
</evidence>
<accession>A0A368ZHL9</accession>
<dbReference type="OrthoDB" id="9792475at2"/>
<dbReference type="AlphaFoldDB" id="A0A368ZHL9"/>
<protein>
    <submittedName>
        <fullName evidence="2">Quinol:cytochrome c oxidoreductase membrane protein</fullName>
    </submittedName>
</protein>
<comment type="caution">
    <text evidence="2">The sequence shown here is derived from an EMBL/GenBank/DDBJ whole genome shotgun (WGS) entry which is preliminary data.</text>
</comment>
<proteinExistence type="predicted"/>
<name>A0A368ZHL9_9FLAO</name>
<dbReference type="Proteomes" id="UP000253436">
    <property type="component" value="Unassembled WGS sequence"/>
</dbReference>
<feature type="transmembrane region" description="Helical" evidence="1">
    <location>
        <begin position="54"/>
        <end position="77"/>
    </location>
</feature>
<evidence type="ECO:0000256" key="1">
    <source>
        <dbReference type="SAM" id="Phobius"/>
    </source>
</evidence>
<dbReference type="InterPro" id="IPR021776">
    <property type="entry name" value="ActD"/>
</dbReference>
<dbReference type="EMBL" id="QPJO01000001">
    <property type="protein sequence ID" value="RCW93244.1"/>
    <property type="molecule type" value="Genomic_DNA"/>
</dbReference>
<reference evidence="2 3" key="1">
    <citation type="submission" date="2018-07" db="EMBL/GenBank/DDBJ databases">
        <title>Genomic Encyclopedia of Type Strains, Phase III (KMG-III): the genomes of soil and plant-associated and newly described type strains.</title>
        <authorList>
            <person name="Whitman W."/>
        </authorList>
    </citation>
    <scope>NUCLEOTIDE SEQUENCE [LARGE SCALE GENOMIC DNA]</scope>
    <source>
        <strain evidence="2 3">CECT 7958</strain>
    </source>
</reference>
<keyword evidence="3" id="KW-1185">Reference proteome</keyword>